<reference evidence="2 3" key="1">
    <citation type="submission" date="2017-06" db="EMBL/GenBank/DDBJ databases">
        <title>Sequencing and comparative analysis of myxobacterial genomes.</title>
        <authorList>
            <person name="Rupp O."/>
            <person name="Goesmann A."/>
            <person name="Sogaard-Andersen L."/>
        </authorList>
    </citation>
    <scope>NUCLEOTIDE SEQUENCE [LARGE SCALE GENOMIC DNA]</scope>
    <source>
        <strain evidence="2 3">DSM 14697</strain>
    </source>
</reference>
<dbReference type="KEGG" id="mmas:MYMAC_001073"/>
<organism evidence="2 3">
    <name type="scientific">Corallococcus macrosporus DSM 14697</name>
    <dbReference type="NCBI Taxonomy" id="1189310"/>
    <lineage>
        <taxon>Bacteria</taxon>
        <taxon>Pseudomonadati</taxon>
        <taxon>Myxococcota</taxon>
        <taxon>Myxococcia</taxon>
        <taxon>Myxococcales</taxon>
        <taxon>Cystobacterineae</taxon>
        <taxon>Myxococcaceae</taxon>
        <taxon>Corallococcus</taxon>
    </lineage>
</organism>
<accession>A0A250JPA0</accession>
<proteinExistence type="predicted"/>
<name>A0A250JPA0_9BACT</name>
<sequence length="274" mass="29183">MALGGAATAPVPELRIAAGLATLLIFDAPLDRGAMELEGRSRFRLVDVGERILALEPLEDLGRGERLMLRVRYADGASPEQGVFALVTHASEVDARVEVFRRRDSVEALRAELADVRAQLAARTQELRALRARGAANGPVGLVMAGLVDAVGVRGRRFKRFAVTSGTSGLDVYDGASFQAATWTVVSLIVRNHGATPWGAATARFRSAASGARIDAATVRMPEPSIAPGASGRVFIETRALSARDGEVFQLEVGDGAERERVLSLQVTLDARVE</sequence>
<keyword evidence="1" id="KW-0175">Coiled coil</keyword>
<dbReference type="NCBIfam" id="TIGR02268">
    <property type="entry name" value="Myxococcus xanthus paralogous family TIGR02268"/>
    <property type="match status" value="1"/>
</dbReference>
<feature type="coiled-coil region" evidence="1">
    <location>
        <begin position="106"/>
        <end position="133"/>
    </location>
</feature>
<evidence type="ECO:0000313" key="3">
    <source>
        <dbReference type="Proteomes" id="UP000217343"/>
    </source>
</evidence>
<dbReference type="Pfam" id="PF09544">
    <property type="entry name" value="DUF2381"/>
    <property type="match status" value="1"/>
</dbReference>
<evidence type="ECO:0000313" key="2">
    <source>
        <dbReference type="EMBL" id="ATB45488.1"/>
    </source>
</evidence>
<dbReference type="InterPro" id="IPR011754">
    <property type="entry name" value="Mxa_paralog_2268"/>
</dbReference>
<dbReference type="EMBL" id="CP022203">
    <property type="protein sequence ID" value="ATB45488.1"/>
    <property type="molecule type" value="Genomic_DNA"/>
</dbReference>
<evidence type="ECO:0008006" key="4">
    <source>
        <dbReference type="Google" id="ProtNLM"/>
    </source>
</evidence>
<dbReference type="AlphaFoldDB" id="A0A250JPA0"/>
<evidence type="ECO:0000256" key="1">
    <source>
        <dbReference type="SAM" id="Coils"/>
    </source>
</evidence>
<protein>
    <recommendedName>
        <fullName evidence="4">DUF2381 family protein</fullName>
    </recommendedName>
</protein>
<keyword evidence="3" id="KW-1185">Reference proteome</keyword>
<gene>
    <name evidence="2" type="ORF">MYMAC_001073</name>
</gene>
<dbReference type="Proteomes" id="UP000217343">
    <property type="component" value="Chromosome"/>
</dbReference>